<accession>A0A382STN4</accession>
<evidence type="ECO:0000256" key="1">
    <source>
        <dbReference type="SAM" id="MobiDB-lite"/>
    </source>
</evidence>
<organism evidence="2">
    <name type="scientific">marine metagenome</name>
    <dbReference type="NCBI Taxonomy" id="408172"/>
    <lineage>
        <taxon>unclassified sequences</taxon>
        <taxon>metagenomes</taxon>
        <taxon>ecological metagenomes</taxon>
    </lineage>
</organism>
<dbReference type="AlphaFoldDB" id="A0A382STN4"/>
<reference evidence="2" key="1">
    <citation type="submission" date="2018-05" db="EMBL/GenBank/DDBJ databases">
        <authorList>
            <person name="Lanie J.A."/>
            <person name="Ng W.-L."/>
            <person name="Kazmierczak K.M."/>
            <person name="Andrzejewski T.M."/>
            <person name="Davidsen T.M."/>
            <person name="Wayne K.J."/>
            <person name="Tettelin H."/>
            <person name="Glass J.I."/>
            <person name="Rusch D."/>
            <person name="Podicherti R."/>
            <person name="Tsui H.-C.T."/>
            <person name="Winkler M.E."/>
        </authorList>
    </citation>
    <scope>NUCLEOTIDE SEQUENCE</scope>
</reference>
<proteinExistence type="predicted"/>
<feature type="region of interest" description="Disordered" evidence="1">
    <location>
        <begin position="127"/>
        <end position="155"/>
    </location>
</feature>
<dbReference type="EMBL" id="UINC01131311">
    <property type="protein sequence ID" value="SVD12932.1"/>
    <property type="molecule type" value="Genomic_DNA"/>
</dbReference>
<gene>
    <name evidence="2" type="ORF">METZ01_LOCUS365786</name>
</gene>
<sequence>MLPETEDSPNTADMLVGHLLNAKKKHDEDKNVESEEVQHLQKGADYLSTFLTQQGVRQQKTVTKTRPPGLDELKKEFVKNLVKNEHVTIDDNGRTILTEKGKNFLNQQTRVTADKVTLVQLKNLRFRQSLARKRKPAGKKTKKRKTSVKKKKKRR</sequence>
<feature type="compositionally biased region" description="Basic residues" evidence="1">
    <location>
        <begin position="130"/>
        <end position="155"/>
    </location>
</feature>
<protein>
    <submittedName>
        <fullName evidence="2">Uncharacterized protein</fullName>
    </submittedName>
</protein>
<evidence type="ECO:0000313" key="2">
    <source>
        <dbReference type="EMBL" id="SVD12932.1"/>
    </source>
</evidence>
<name>A0A382STN4_9ZZZZ</name>